<dbReference type="InterPro" id="IPR027379">
    <property type="entry name" value="CLS_N"/>
</dbReference>
<evidence type="ECO:0000256" key="6">
    <source>
        <dbReference type="SAM" id="Phobius"/>
    </source>
</evidence>
<proteinExistence type="predicted"/>
<organism evidence="9 10">
    <name type="scientific">Rubrobacter xylanophilus</name>
    <dbReference type="NCBI Taxonomy" id="49319"/>
    <lineage>
        <taxon>Bacteria</taxon>
        <taxon>Bacillati</taxon>
        <taxon>Actinomycetota</taxon>
        <taxon>Rubrobacteria</taxon>
        <taxon>Rubrobacterales</taxon>
        <taxon>Rubrobacteraceae</taxon>
        <taxon>Rubrobacter</taxon>
    </lineage>
</organism>
<dbReference type="Proteomes" id="UP000318065">
    <property type="component" value="Chromosome"/>
</dbReference>
<evidence type="ECO:0000256" key="1">
    <source>
        <dbReference type="ARBA" id="ARBA00004651"/>
    </source>
</evidence>
<evidence type="ECO:0000313" key="10">
    <source>
        <dbReference type="Proteomes" id="UP000318065"/>
    </source>
</evidence>
<dbReference type="InterPro" id="IPR025874">
    <property type="entry name" value="DZR"/>
</dbReference>
<feature type="transmembrane region" description="Helical" evidence="6">
    <location>
        <begin position="62"/>
        <end position="81"/>
    </location>
</feature>
<evidence type="ECO:0000259" key="8">
    <source>
        <dbReference type="Pfam" id="PF13396"/>
    </source>
</evidence>
<dbReference type="EMBL" id="AP019791">
    <property type="protein sequence ID" value="BBL78991.1"/>
    <property type="molecule type" value="Genomic_DNA"/>
</dbReference>
<evidence type="ECO:0000256" key="4">
    <source>
        <dbReference type="ARBA" id="ARBA00022989"/>
    </source>
</evidence>
<dbReference type="Pfam" id="PF12773">
    <property type="entry name" value="DZR"/>
    <property type="match status" value="1"/>
</dbReference>
<keyword evidence="2" id="KW-1003">Cell membrane</keyword>
<dbReference type="OrthoDB" id="5240364at2"/>
<keyword evidence="3 6" id="KW-0812">Transmembrane</keyword>
<keyword evidence="10" id="KW-1185">Reference proteome</keyword>
<accession>A0A510HGA4</accession>
<evidence type="ECO:0000256" key="3">
    <source>
        <dbReference type="ARBA" id="ARBA00022692"/>
    </source>
</evidence>
<evidence type="ECO:0000256" key="2">
    <source>
        <dbReference type="ARBA" id="ARBA00022475"/>
    </source>
</evidence>
<feature type="domain" description="Cardiolipin synthase N-terminal" evidence="8">
    <location>
        <begin position="39"/>
        <end position="82"/>
    </location>
</feature>
<comment type="subcellular location">
    <subcellularLocation>
        <location evidence="1">Cell membrane</location>
        <topology evidence="1">Multi-pass membrane protein</topology>
    </subcellularLocation>
</comment>
<dbReference type="AlphaFoldDB" id="A0A510HGA4"/>
<feature type="transmembrane region" description="Helical" evidence="6">
    <location>
        <begin position="29"/>
        <end position="50"/>
    </location>
</feature>
<feature type="domain" description="DZANK-type" evidence="7">
    <location>
        <begin position="111"/>
        <end position="154"/>
    </location>
</feature>
<keyword evidence="5 6" id="KW-0472">Membrane</keyword>
<evidence type="ECO:0008006" key="11">
    <source>
        <dbReference type="Google" id="ProtNLM"/>
    </source>
</evidence>
<name>A0A510HGA4_9ACTN</name>
<keyword evidence="4 6" id="KW-1133">Transmembrane helix</keyword>
<evidence type="ECO:0000256" key="5">
    <source>
        <dbReference type="ARBA" id="ARBA00023136"/>
    </source>
</evidence>
<evidence type="ECO:0000313" key="9">
    <source>
        <dbReference type="EMBL" id="BBL78991.1"/>
    </source>
</evidence>
<sequence length="165" mass="19010">MMGAALLVQRDPDPFQAISDFLESPVLRISGQLFLLLVVVLWLSLVYWTYTDAGRRGASRLLWGLVAVLFPYLGSLVYLIVRPPEYVEESRERELELAILERELRSRMPLCPNCRSPVERDFILCPACGWELKKRCPSCERPLNMEWEVCPYCGTNQRSGKKTGW</sequence>
<gene>
    <name evidence="9" type="ORF">RxyAA322_08450</name>
</gene>
<dbReference type="Pfam" id="PF13396">
    <property type="entry name" value="PLDc_N"/>
    <property type="match status" value="1"/>
</dbReference>
<reference evidence="9" key="1">
    <citation type="journal article" date="2019" name="Microbiol. Resour. Announc.">
        <title>Complete Genome Sequence of Rubrobacter xylanophilus Strain AA3-22, Isolated from Arima Onsen in Japan.</title>
        <authorList>
            <person name="Tomariguchi N."/>
            <person name="Miyazaki K."/>
        </authorList>
    </citation>
    <scope>NUCLEOTIDE SEQUENCE [LARGE SCALE GENOMIC DNA]</scope>
    <source>
        <strain evidence="9">AA3-22</strain>
    </source>
</reference>
<dbReference type="GO" id="GO:0005886">
    <property type="term" value="C:plasma membrane"/>
    <property type="evidence" value="ECO:0007669"/>
    <property type="project" value="UniProtKB-SubCell"/>
</dbReference>
<protein>
    <recommendedName>
        <fullName evidence="11">DZANK-type domain-containing protein</fullName>
    </recommendedName>
</protein>
<evidence type="ECO:0000259" key="7">
    <source>
        <dbReference type="Pfam" id="PF12773"/>
    </source>
</evidence>